<name>A0A7K1SLS4_9BACT</name>
<dbReference type="PANTHER" id="PTHR13693">
    <property type="entry name" value="CLASS II AMINOTRANSFERASE/8-AMINO-7-OXONONANOATE SYNTHASE"/>
    <property type="match status" value="1"/>
</dbReference>
<evidence type="ECO:0000313" key="7">
    <source>
        <dbReference type="EMBL" id="MVM34718.1"/>
    </source>
</evidence>
<dbReference type="InterPro" id="IPR015421">
    <property type="entry name" value="PyrdxlP-dep_Trfase_major"/>
</dbReference>
<proteinExistence type="inferred from homology"/>
<dbReference type="InterPro" id="IPR015424">
    <property type="entry name" value="PyrdxlP-dep_Trfase"/>
</dbReference>
<comment type="pathway">
    <text evidence="2">Lipid metabolism.</text>
</comment>
<keyword evidence="4 5" id="KW-0663">Pyridoxal phosphate</keyword>
<keyword evidence="7" id="KW-0032">Aminotransferase</keyword>
<dbReference type="Proteomes" id="UP000436006">
    <property type="component" value="Unassembled WGS sequence"/>
</dbReference>
<dbReference type="AlphaFoldDB" id="A0A7K1SLS4"/>
<dbReference type="Gene3D" id="3.40.640.10">
    <property type="entry name" value="Type I PLP-dependent aspartate aminotransferase-like (Major domain)"/>
    <property type="match status" value="1"/>
</dbReference>
<protein>
    <submittedName>
        <fullName evidence="7">Aminotransferase class I/II-fold pyridoxal phosphate-dependent enzyme</fullName>
    </submittedName>
</protein>
<feature type="domain" description="Aminotransferase class I/classII large" evidence="6">
    <location>
        <begin position="46"/>
        <end position="400"/>
    </location>
</feature>
<keyword evidence="8" id="KW-1185">Reference proteome</keyword>
<dbReference type="InterPro" id="IPR001917">
    <property type="entry name" value="Aminotrans_II_pyridoxalP_BS"/>
</dbReference>
<dbReference type="InterPro" id="IPR050087">
    <property type="entry name" value="AON_synthase_class-II"/>
</dbReference>
<evidence type="ECO:0000256" key="5">
    <source>
        <dbReference type="RuleBase" id="RU003693"/>
    </source>
</evidence>
<evidence type="ECO:0000313" key="8">
    <source>
        <dbReference type="Proteomes" id="UP000436006"/>
    </source>
</evidence>
<sequence length="434" mass="48050">MDLFEKLRNNLGPIGSPAREFNGHHYFAFPKLEGELGPHMRFRGKEVLNWSLNNYLGLANHPEVRKADAEASAQWGLAYPMGARMMSGNSDLHEQFEQELAQFVGKEDAFLLNYGYQGVMSAIEAVVDHRDVIVYDAECHACLIDGIRLHKAKMGEYYKFNHNDMASLEKNLQRATKLAAEKGGSILVITEGVFGMSGKVGSLDKIVALKEKYEFRLLVDDAHGFGTMGETGAGVGEMLGCQEGIDLYFSTFAKSMAAIGAFIAADHDIIMYLKYNMRSQTYAKALPMPYVVGGLKRLDMIRNSSEFRDKLWTNVRTLQAGLRERGFDIGDTESPVTPVFLHHIEGGVAEVATLTKDLRENMGVFCSIVVYPVVPKGTIMLRIIPTAAHSLEDVEYTLNAFAQMGDKLKRGVYRENSAPVAPKTLEVSAEAATE</sequence>
<comment type="cofactor">
    <cofactor evidence="1 5">
        <name>pyridoxal 5'-phosphate</name>
        <dbReference type="ChEBI" id="CHEBI:597326"/>
    </cofactor>
</comment>
<evidence type="ECO:0000256" key="3">
    <source>
        <dbReference type="ARBA" id="ARBA00022679"/>
    </source>
</evidence>
<evidence type="ECO:0000259" key="6">
    <source>
        <dbReference type="Pfam" id="PF00155"/>
    </source>
</evidence>
<dbReference type="InterPro" id="IPR004839">
    <property type="entry name" value="Aminotransferase_I/II_large"/>
</dbReference>
<dbReference type="EMBL" id="WPIN01000017">
    <property type="protein sequence ID" value="MVM34718.1"/>
    <property type="molecule type" value="Genomic_DNA"/>
</dbReference>
<keyword evidence="3 7" id="KW-0808">Transferase</keyword>
<dbReference type="RefSeq" id="WP_317166000.1">
    <property type="nucleotide sequence ID" value="NZ_WPIN01000017.1"/>
</dbReference>
<reference evidence="7 8" key="1">
    <citation type="submission" date="2019-12" db="EMBL/GenBank/DDBJ databases">
        <title>Spirosoma sp. HMF4905 genome sequencing and assembly.</title>
        <authorList>
            <person name="Kang H."/>
            <person name="Cha I."/>
            <person name="Kim H."/>
            <person name="Joh K."/>
        </authorList>
    </citation>
    <scope>NUCLEOTIDE SEQUENCE [LARGE SCALE GENOMIC DNA]</scope>
    <source>
        <strain evidence="7 8">HMF4905</strain>
    </source>
</reference>
<comment type="caution">
    <text evidence="7">The sequence shown here is derived from an EMBL/GenBank/DDBJ whole genome shotgun (WGS) entry which is preliminary data.</text>
</comment>
<organism evidence="7 8">
    <name type="scientific">Spirosoma arboris</name>
    <dbReference type="NCBI Taxonomy" id="2682092"/>
    <lineage>
        <taxon>Bacteria</taxon>
        <taxon>Pseudomonadati</taxon>
        <taxon>Bacteroidota</taxon>
        <taxon>Cytophagia</taxon>
        <taxon>Cytophagales</taxon>
        <taxon>Cytophagaceae</taxon>
        <taxon>Spirosoma</taxon>
    </lineage>
</organism>
<dbReference type="PROSITE" id="PS00599">
    <property type="entry name" value="AA_TRANSFER_CLASS_2"/>
    <property type="match status" value="1"/>
</dbReference>
<comment type="similarity">
    <text evidence="5">Belongs to the class-II pyridoxal-phosphate-dependent aminotransferase family.</text>
</comment>
<evidence type="ECO:0000256" key="1">
    <source>
        <dbReference type="ARBA" id="ARBA00001933"/>
    </source>
</evidence>
<dbReference type="Pfam" id="PF00155">
    <property type="entry name" value="Aminotran_1_2"/>
    <property type="match status" value="1"/>
</dbReference>
<dbReference type="SUPFAM" id="SSF53383">
    <property type="entry name" value="PLP-dependent transferases"/>
    <property type="match status" value="1"/>
</dbReference>
<dbReference type="GO" id="GO:0030170">
    <property type="term" value="F:pyridoxal phosphate binding"/>
    <property type="evidence" value="ECO:0007669"/>
    <property type="project" value="InterPro"/>
</dbReference>
<accession>A0A7K1SLS4</accession>
<gene>
    <name evidence="7" type="ORF">GO755_32115</name>
</gene>
<dbReference type="Gene3D" id="3.90.1150.10">
    <property type="entry name" value="Aspartate Aminotransferase, domain 1"/>
    <property type="match status" value="1"/>
</dbReference>
<dbReference type="GO" id="GO:0008483">
    <property type="term" value="F:transaminase activity"/>
    <property type="evidence" value="ECO:0007669"/>
    <property type="project" value="UniProtKB-KW"/>
</dbReference>
<evidence type="ECO:0000256" key="2">
    <source>
        <dbReference type="ARBA" id="ARBA00005189"/>
    </source>
</evidence>
<dbReference type="InterPro" id="IPR015422">
    <property type="entry name" value="PyrdxlP-dep_Trfase_small"/>
</dbReference>
<evidence type="ECO:0000256" key="4">
    <source>
        <dbReference type="ARBA" id="ARBA00022898"/>
    </source>
</evidence>